<dbReference type="EMBL" id="WOTE01000003">
    <property type="protein sequence ID" value="NHO39367.1"/>
    <property type="molecule type" value="Genomic_DNA"/>
</dbReference>
<dbReference type="Proteomes" id="UP000068250">
    <property type="component" value="Chromosome I"/>
</dbReference>
<dbReference type="STRING" id="431306.AGA_780"/>
<proteinExistence type="predicted"/>
<reference evidence="2" key="2">
    <citation type="submission" date="2014-09" db="EMBL/GenBank/DDBJ databases">
        <authorList>
            <person name="Magalhaes I.L.F."/>
            <person name="Oliveira U."/>
            <person name="Santos F.R."/>
            <person name="Vidigal T.H.D.A."/>
            <person name="Brescovit A.D."/>
            <person name="Santos A.J."/>
        </authorList>
    </citation>
    <scope>NUCLEOTIDE SEQUENCE</scope>
    <source>
        <strain evidence="2">LMG 23848T</strain>
    </source>
</reference>
<keyword evidence="5" id="KW-1185">Reference proteome</keyword>
<organism evidence="2 4">
    <name type="scientific">Acetobacter ghanensis</name>
    <dbReference type="NCBI Taxonomy" id="431306"/>
    <lineage>
        <taxon>Bacteria</taxon>
        <taxon>Pseudomonadati</taxon>
        <taxon>Pseudomonadota</taxon>
        <taxon>Alphaproteobacteria</taxon>
        <taxon>Acetobacterales</taxon>
        <taxon>Acetobacteraceae</taxon>
        <taxon>Acetobacter</taxon>
    </lineage>
</organism>
<evidence type="ECO:0000313" key="5">
    <source>
        <dbReference type="Proteomes" id="UP000657200"/>
    </source>
</evidence>
<dbReference type="PATRIC" id="fig|431306.5.peg.760"/>
<gene>
    <name evidence="2" type="ORF">AGA_780</name>
    <name evidence="3" type="ORF">GOB80_06650</name>
</gene>
<feature type="compositionally biased region" description="Low complexity" evidence="1">
    <location>
        <begin position="79"/>
        <end position="91"/>
    </location>
</feature>
<accession>A0A0U5FVS2</accession>
<reference evidence="4" key="1">
    <citation type="submission" date="2014-09" db="EMBL/GenBank/DDBJ databases">
        <authorList>
            <person name="Illeghems K.G."/>
        </authorList>
    </citation>
    <scope>NUCLEOTIDE SEQUENCE [LARGE SCALE GENOMIC DNA]</scope>
    <source>
        <strain evidence="4">LMG 23848T</strain>
    </source>
</reference>
<feature type="region of interest" description="Disordered" evidence="1">
    <location>
        <begin position="79"/>
        <end position="100"/>
    </location>
</feature>
<dbReference type="RefSeq" id="WP_059023031.1">
    <property type="nucleotide sequence ID" value="NZ_LN609302.1"/>
</dbReference>
<name>A0A0U5FVS2_9PROT</name>
<dbReference type="AlphaFoldDB" id="A0A0U5FVS2"/>
<sequence length="100" mass="11300">MQDQDVEPHSPQGNSYASMHTHARPAEESITRLDRALQRISFALDKKQQKPTRADTHQQELLANLDALIMRVRDVLEQTADPAPATSTPAPLVHRHEEEN</sequence>
<protein>
    <submittedName>
        <fullName evidence="2">Uncharacterized protein</fullName>
    </submittedName>
</protein>
<evidence type="ECO:0000256" key="1">
    <source>
        <dbReference type="SAM" id="MobiDB-lite"/>
    </source>
</evidence>
<dbReference type="EMBL" id="LN609302">
    <property type="protein sequence ID" value="CEF54435.1"/>
    <property type="molecule type" value="Genomic_DNA"/>
</dbReference>
<feature type="region of interest" description="Disordered" evidence="1">
    <location>
        <begin position="1"/>
        <end position="29"/>
    </location>
</feature>
<dbReference type="OrthoDB" id="7222758at2"/>
<reference evidence="3 5" key="3">
    <citation type="journal article" date="2020" name="Int. J. Syst. Evol. Microbiol.">
        <title>Novel acetic acid bacteria from cider fermentations: Acetobacter conturbans sp. nov. and Acetobacter fallax sp. nov.</title>
        <authorList>
            <person name="Sombolestani A.S."/>
            <person name="Cleenwerck I."/>
            <person name="Cnockaert M."/>
            <person name="Borremans W."/>
            <person name="Wieme A.D."/>
            <person name="De Vuyst L."/>
            <person name="Vandamme P."/>
        </authorList>
    </citation>
    <scope>NUCLEOTIDE SEQUENCE [LARGE SCALE GENOMIC DNA]</scope>
    <source>
        <strain evidence="3 5">LMG 23848</strain>
    </source>
</reference>
<evidence type="ECO:0000313" key="3">
    <source>
        <dbReference type="EMBL" id="NHO39367.1"/>
    </source>
</evidence>
<evidence type="ECO:0000313" key="4">
    <source>
        <dbReference type="Proteomes" id="UP000068250"/>
    </source>
</evidence>
<dbReference type="Proteomes" id="UP000657200">
    <property type="component" value="Unassembled WGS sequence"/>
</dbReference>
<evidence type="ECO:0000313" key="2">
    <source>
        <dbReference type="EMBL" id="CEF54435.1"/>
    </source>
</evidence>